<dbReference type="HAMAP" id="MF_01970">
    <property type="entry name" value="Kynureninase"/>
    <property type="match status" value="1"/>
</dbReference>
<keyword evidence="8" id="KW-1185">Reference proteome</keyword>
<evidence type="ECO:0000313" key="7">
    <source>
        <dbReference type="EMBL" id="PTM46772.1"/>
    </source>
</evidence>
<feature type="binding site" evidence="4">
    <location>
        <position position="248"/>
    </location>
    <ligand>
        <name>pyridoxal 5'-phosphate</name>
        <dbReference type="ChEBI" id="CHEBI:597326"/>
    </ligand>
</feature>
<dbReference type="GO" id="GO:0009435">
    <property type="term" value="P:NAD+ biosynthetic process"/>
    <property type="evidence" value="ECO:0007669"/>
    <property type="project" value="UniProtKB-UniRule"/>
</dbReference>
<protein>
    <recommendedName>
        <fullName evidence="4 5">Kynureninase</fullName>
        <ecNumber evidence="4 5">3.7.1.3</ecNumber>
    </recommendedName>
    <alternativeName>
        <fullName evidence="4">L-kynurenine hydrolase</fullName>
    </alternativeName>
</protein>
<comment type="cofactor">
    <cofactor evidence="4 6">
        <name>pyridoxal 5'-phosphate</name>
        <dbReference type="ChEBI" id="CHEBI:597326"/>
    </cofactor>
</comment>
<dbReference type="SUPFAM" id="SSF53383">
    <property type="entry name" value="PLP-dependent transferases"/>
    <property type="match status" value="1"/>
</dbReference>
<feature type="binding site" evidence="4">
    <location>
        <position position="218"/>
    </location>
    <ligand>
        <name>pyridoxal 5'-phosphate</name>
        <dbReference type="ChEBI" id="CHEBI:597326"/>
    </ligand>
</feature>
<name>A0A2T4YSI1_9SPHN</name>
<dbReference type="GO" id="GO:0019805">
    <property type="term" value="P:quinolinate biosynthetic process"/>
    <property type="evidence" value="ECO:0007669"/>
    <property type="project" value="UniProtKB-UniRule"/>
</dbReference>
<evidence type="ECO:0000256" key="2">
    <source>
        <dbReference type="ARBA" id="ARBA00022801"/>
    </source>
</evidence>
<proteinExistence type="inferred from homology"/>
<dbReference type="GO" id="GO:0030429">
    <property type="term" value="F:kynureninase activity"/>
    <property type="evidence" value="ECO:0007669"/>
    <property type="project" value="UniProtKB-UniRule"/>
</dbReference>
<gene>
    <name evidence="4" type="primary">kynU</name>
    <name evidence="7" type="ORF">C8J24_0145</name>
</gene>
<dbReference type="UniPathway" id="UPA00334">
    <property type="reaction ID" value="UER00455"/>
</dbReference>
<dbReference type="PANTHER" id="PTHR14084:SF0">
    <property type="entry name" value="KYNURENINASE"/>
    <property type="match status" value="1"/>
</dbReference>
<dbReference type="PANTHER" id="PTHR14084">
    <property type="entry name" value="KYNURENINASE"/>
    <property type="match status" value="1"/>
</dbReference>
<dbReference type="RefSeq" id="WP_107929644.1">
    <property type="nucleotide sequence ID" value="NZ_PZZN01000001.1"/>
</dbReference>
<evidence type="ECO:0000256" key="5">
    <source>
        <dbReference type="NCBIfam" id="TIGR01814"/>
    </source>
</evidence>
<organism evidence="7 8">
    <name type="scientific">Sphingomonas aerolata</name>
    <dbReference type="NCBI Taxonomy" id="185951"/>
    <lineage>
        <taxon>Bacteria</taxon>
        <taxon>Pseudomonadati</taxon>
        <taxon>Pseudomonadota</taxon>
        <taxon>Alphaproteobacteria</taxon>
        <taxon>Sphingomonadales</taxon>
        <taxon>Sphingomonadaceae</taxon>
        <taxon>Sphingomonas</taxon>
    </lineage>
</organism>
<dbReference type="GO" id="GO:0043420">
    <property type="term" value="P:anthranilate metabolic process"/>
    <property type="evidence" value="ECO:0007669"/>
    <property type="project" value="TreeGrafter"/>
</dbReference>
<dbReference type="Proteomes" id="UP000240996">
    <property type="component" value="Unassembled WGS sequence"/>
</dbReference>
<dbReference type="GO" id="GO:0019441">
    <property type="term" value="P:L-tryptophan catabolic process to kynurenine"/>
    <property type="evidence" value="ECO:0007669"/>
    <property type="project" value="TreeGrafter"/>
</dbReference>
<dbReference type="Pfam" id="PF22580">
    <property type="entry name" value="KYNU_C"/>
    <property type="match status" value="1"/>
</dbReference>
<comment type="catalytic activity">
    <reaction evidence="4 6">
        <text>L-kynurenine + H2O = anthranilate + L-alanine + H(+)</text>
        <dbReference type="Rhea" id="RHEA:16813"/>
        <dbReference type="ChEBI" id="CHEBI:15377"/>
        <dbReference type="ChEBI" id="CHEBI:15378"/>
        <dbReference type="ChEBI" id="CHEBI:16567"/>
        <dbReference type="ChEBI" id="CHEBI:57959"/>
        <dbReference type="ChEBI" id="CHEBI:57972"/>
        <dbReference type="EC" id="3.7.1.3"/>
    </reaction>
</comment>
<comment type="pathway">
    <text evidence="4 6">Cofactor biosynthesis; NAD(+) biosynthesis; quinolinate from L-kynurenine: step 2/3.</text>
</comment>
<dbReference type="InterPro" id="IPR010111">
    <property type="entry name" value="Kynureninase"/>
</dbReference>
<dbReference type="InterPro" id="IPR015424">
    <property type="entry name" value="PyrdxlP-dep_Trfase"/>
</dbReference>
<comment type="pathway">
    <text evidence="4 6">Amino-acid degradation; L-kynurenine degradation; L-alanine and anthranilate from L-kynurenine: step 1/1.</text>
</comment>
<evidence type="ECO:0000256" key="1">
    <source>
        <dbReference type="ARBA" id="ARBA00022642"/>
    </source>
</evidence>
<dbReference type="InterPro" id="IPR015422">
    <property type="entry name" value="PyrdxlP-dep_Trfase_small"/>
</dbReference>
<dbReference type="Gene3D" id="3.90.1150.10">
    <property type="entry name" value="Aspartate Aminotransferase, domain 1"/>
    <property type="match status" value="1"/>
</dbReference>
<feature type="binding site" evidence="4">
    <location>
        <position position="193"/>
    </location>
    <ligand>
        <name>pyridoxal 5'-phosphate</name>
        <dbReference type="ChEBI" id="CHEBI:597326"/>
    </ligand>
</feature>
<comment type="similarity">
    <text evidence="4 6">Belongs to the kynureninase family.</text>
</comment>
<feature type="binding site" evidence="4">
    <location>
        <position position="274"/>
    </location>
    <ligand>
        <name>pyridoxal 5'-phosphate</name>
        <dbReference type="ChEBI" id="CHEBI:597326"/>
    </ligand>
</feature>
<comment type="function">
    <text evidence="4 6">Catalyzes the cleavage of L-kynurenine (L-Kyn) and L-3-hydroxykynurenine (L-3OHKyn) into anthranilic acid (AA) and 3-hydroxyanthranilic acid (3-OHAA), respectively.</text>
</comment>
<dbReference type="PIRSF" id="PIRSF038800">
    <property type="entry name" value="KYNU"/>
    <property type="match status" value="1"/>
</dbReference>
<dbReference type="EC" id="3.7.1.3" evidence="4 5"/>
<feature type="binding site" evidence="4">
    <location>
        <begin position="123"/>
        <end position="126"/>
    </location>
    <ligand>
        <name>pyridoxal 5'-phosphate</name>
        <dbReference type="ChEBI" id="CHEBI:597326"/>
    </ligand>
</feature>
<keyword evidence="1 4" id="KW-0662">Pyridine nucleotide biosynthesis</keyword>
<dbReference type="AlphaFoldDB" id="A0A2T4YSI1"/>
<dbReference type="InterPro" id="IPR015421">
    <property type="entry name" value="PyrdxlP-dep_Trfase_major"/>
</dbReference>
<comment type="subunit">
    <text evidence="4 6">Homodimer.</text>
</comment>
<dbReference type="GO" id="GO:0005737">
    <property type="term" value="C:cytoplasm"/>
    <property type="evidence" value="ECO:0007669"/>
    <property type="project" value="UniProtKB-UniRule"/>
</dbReference>
<evidence type="ECO:0000256" key="6">
    <source>
        <dbReference type="PIRNR" id="PIRNR038800"/>
    </source>
</evidence>
<reference evidence="7 8" key="1">
    <citation type="submission" date="2018-04" db="EMBL/GenBank/DDBJ databases">
        <title>Genomic Encyclopedia of Type Strains, Phase III (KMG-III): the genomes of soil and plant-associated and newly described type strains.</title>
        <authorList>
            <person name="Whitman W."/>
        </authorList>
    </citation>
    <scope>NUCLEOTIDE SEQUENCE [LARGE SCALE GENOMIC DNA]</scope>
    <source>
        <strain evidence="7 8">NW12</strain>
    </source>
</reference>
<comment type="catalytic activity">
    <reaction evidence="6">
        <text>3-hydroxy-L-kynurenine + H2O = 3-hydroxyanthranilate + L-alanine + H(+)</text>
        <dbReference type="Rhea" id="RHEA:25143"/>
        <dbReference type="ChEBI" id="CHEBI:15377"/>
        <dbReference type="ChEBI" id="CHEBI:15378"/>
        <dbReference type="ChEBI" id="CHEBI:36559"/>
        <dbReference type="ChEBI" id="CHEBI:57972"/>
        <dbReference type="ChEBI" id="CHEBI:58125"/>
        <dbReference type="EC" id="3.7.1.3"/>
    </reaction>
</comment>
<evidence type="ECO:0000313" key="8">
    <source>
        <dbReference type="Proteomes" id="UP000240996"/>
    </source>
</evidence>
<dbReference type="GO" id="GO:0030170">
    <property type="term" value="F:pyridoxal phosphate binding"/>
    <property type="evidence" value="ECO:0007669"/>
    <property type="project" value="UniProtKB-UniRule"/>
</dbReference>
<evidence type="ECO:0000256" key="4">
    <source>
        <dbReference type="HAMAP-Rule" id="MF_01970"/>
    </source>
</evidence>
<feature type="modified residue" description="N6-(pyridoxal phosphate)lysine" evidence="4">
    <location>
        <position position="219"/>
    </location>
</feature>
<keyword evidence="2 4" id="KW-0378">Hydrolase</keyword>
<feature type="binding site" evidence="4">
    <location>
        <position position="95"/>
    </location>
    <ligand>
        <name>pyridoxal 5'-phosphate</name>
        <dbReference type="ChEBI" id="CHEBI:597326"/>
    </ligand>
</feature>
<accession>A0A2T4YSI1</accession>
<dbReference type="NCBIfam" id="TIGR01814">
    <property type="entry name" value="kynureninase"/>
    <property type="match status" value="1"/>
</dbReference>
<dbReference type="GO" id="GO:0097053">
    <property type="term" value="P:L-kynurenine catabolic process"/>
    <property type="evidence" value="ECO:0007669"/>
    <property type="project" value="UniProtKB-UniRule"/>
</dbReference>
<feature type="binding site" evidence="4">
    <location>
        <position position="196"/>
    </location>
    <ligand>
        <name>pyridoxal 5'-phosphate</name>
        <dbReference type="ChEBI" id="CHEBI:597326"/>
    </ligand>
</feature>
<dbReference type="UniPathway" id="UPA00253">
    <property type="reaction ID" value="UER00329"/>
</dbReference>
<dbReference type="Gene3D" id="3.40.640.10">
    <property type="entry name" value="Type I PLP-dependent aspartate aminotransferase-like (Major domain)"/>
    <property type="match status" value="1"/>
</dbReference>
<comment type="caution">
    <text evidence="7">The sequence shown here is derived from an EMBL/GenBank/DDBJ whole genome shotgun (WGS) entry which is preliminary data.</text>
</comment>
<feature type="binding site" evidence="4">
    <location>
        <position position="164"/>
    </location>
    <ligand>
        <name>pyridoxal 5'-phosphate</name>
        <dbReference type="ChEBI" id="CHEBI:597326"/>
    </ligand>
</feature>
<feature type="binding site" evidence="4">
    <location>
        <position position="96"/>
    </location>
    <ligand>
        <name>pyridoxal 5'-phosphate</name>
        <dbReference type="ChEBI" id="CHEBI:597326"/>
    </ligand>
</feature>
<dbReference type="EMBL" id="PZZN01000001">
    <property type="protein sequence ID" value="PTM46772.1"/>
    <property type="molecule type" value="Genomic_DNA"/>
</dbReference>
<sequence>MTLDEARALDAADPLAAYRAQFALPEGVIYLDGNSLGALPKATPAALADVATRQWGDRLIRSWNEGWIDAPQRIGAKIAPLIGAAADEVIIGDTTSTHLFKALVAALRANPDRHTVLSEAGNFPTDLHIAEGAVACVPGARLKVVARADLAEALDEDTAVLLLTHVHYKTGERFDMTAWTARAHDAGALMLWDLSHSVGAVPIDLNGADADLAVGCTYKYLNGGPGAPAFIYVATRWQDRLASPLSGWMGHAAPFAFEDAYRPAPGMKRWLAGTPAMLSTAALETALDLWADIDQHAVAAKSARLFDILAAAGDALGLDCVSPRDPAQRGSHISFRHPHAHAITQALIAHGVIGDFRDPDILRLGLTPLYLSHEDVWCAGEMLKKIVETGEWQNPQYSERLAVT</sequence>
<evidence type="ECO:0000256" key="3">
    <source>
        <dbReference type="ARBA" id="ARBA00022898"/>
    </source>
</evidence>
<keyword evidence="3 4" id="KW-0663">Pyridoxal phosphate</keyword>